<organism evidence="2 3">
    <name type="scientific">Candidatus Methylomirabilis tolerans</name>
    <dbReference type="NCBI Taxonomy" id="3123416"/>
    <lineage>
        <taxon>Bacteria</taxon>
        <taxon>Candidatus Methylomirabilota</taxon>
        <taxon>Candidatus Methylomirabilia</taxon>
        <taxon>Candidatus Methylomirabilales</taxon>
        <taxon>Candidatus Methylomirabilaceae</taxon>
        <taxon>Candidatus Methylomirabilis</taxon>
    </lineage>
</organism>
<dbReference type="Pfam" id="PF13649">
    <property type="entry name" value="Methyltransf_25"/>
    <property type="match status" value="1"/>
</dbReference>
<dbReference type="InterPro" id="IPR029063">
    <property type="entry name" value="SAM-dependent_MTases_sf"/>
</dbReference>
<dbReference type="GO" id="GO:0032259">
    <property type="term" value="P:methylation"/>
    <property type="evidence" value="ECO:0007669"/>
    <property type="project" value="UniProtKB-KW"/>
</dbReference>
<dbReference type="Gene3D" id="3.40.50.150">
    <property type="entry name" value="Vaccinia Virus protein VP39"/>
    <property type="match status" value="1"/>
</dbReference>
<dbReference type="GO" id="GO:0008168">
    <property type="term" value="F:methyltransferase activity"/>
    <property type="evidence" value="ECO:0007669"/>
    <property type="project" value="UniProtKB-KW"/>
</dbReference>
<sequence length="312" mass="35587">MIEGGKIVNMLDLDFSQFEEATYCETEPLRIFVQSLSYHVVGARFFSKQISHLKPPPKWRLLDVGCGDGQFTTTLLDELRKIKLVPDRIEGVDPDRENLRYFEKRLSQFPDISLECKKGKVETLGNDRSFIIVASHSLYGFLENPQHTEEFKDEKLLFLARLAKDGGAVMISLASRTSPAYEYKRRVLQTYRGVDRSIFGEDVIDRMVRLKLSGRVAIRNSYMDVTDLLKGDDTTLLDWTRYFCRLTASQALCIRPARLRSIMAELASKFSSLPRLLARAYSLAPAATRPPTPDSLVLPHKECFIVIPAMRN</sequence>
<dbReference type="EMBL" id="JAIOIU010000029">
    <property type="protein sequence ID" value="MBZ0158939.1"/>
    <property type="molecule type" value="Genomic_DNA"/>
</dbReference>
<protein>
    <submittedName>
        <fullName evidence="2">Class I SAM-dependent methyltransferase</fullName>
    </submittedName>
</protein>
<reference evidence="2 3" key="1">
    <citation type="journal article" date="2021" name="bioRxiv">
        <title>Unraveling nitrogen, sulfur and carbon metabolic pathways and microbial community transcriptional responses to substrate deprivation and toxicity stresses in a bioreactor mimicking anoxic brackish coastal sediment conditions.</title>
        <authorList>
            <person name="Martins P.D."/>
            <person name="Echeveste M.J."/>
            <person name="Arshad A."/>
            <person name="Kurth J."/>
            <person name="Ouboter H."/>
            <person name="Jetten M.S.M."/>
            <person name="Welte C.U."/>
        </authorList>
    </citation>
    <scope>NUCLEOTIDE SEQUENCE [LARGE SCALE GENOMIC DNA]</scope>
    <source>
        <strain evidence="2">MAG_38</strain>
    </source>
</reference>
<comment type="caution">
    <text evidence="2">The sequence shown here is derived from an EMBL/GenBank/DDBJ whole genome shotgun (WGS) entry which is preliminary data.</text>
</comment>
<name>A0AAJ1ES18_9BACT</name>
<keyword evidence="2" id="KW-0808">Transferase</keyword>
<evidence type="ECO:0000259" key="1">
    <source>
        <dbReference type="Pfam" id="PF13649"/>
    </source>
</evidence>
<evidence type="ECO:0000313" key="3">
    <source>
        <dbReference type="Proteomes" id="UP001197609"/>
    </source>
</evidence>
<feature type="domain" description="Methyltransferase" evidence="1">
    <location>
        <begin position="62"/>
        <end position="149"/>
    </location>
</feature>
<dbReference type="AlphaFoldDB" id="A0AAJ1ES18"/>
<keyword evidence="2" id="KW-0489">Methyltransferase</keyword>
<evidence type="ECO:0000313" key="2">
    <source>
        <dbReference type="EMBL" id="MBZ0158939.1"/>
    </source>
</evidence>
<dbReference type="SUPFAM" id="SSF53335">
    <property type="entry name" value="S-adenosyl-L-methionine-dependent methyltransferases"/>
    <property type="match status" value="1"/>
</dbReference>
<dbReference type="InterPro" id="IPR041698">
    <property type="entry name" value="Methyltransf_25"/>
</dbReference>
<dbReference type="Proteomes" id="UP001197609">
    <property type="component" value="Unassembled WGS sequence"/>
</dbReference>
<proteinExistence type="predicted"/>
<dbReference type="CDD" id="cd02440">
    <property type="entry name" value="AdoMet_MTases"/>
    <property type="match status" value="1"/>
</dbReference>
<gene>
    <name evidence="2" type="ORF">K8G79_02120</name>
</gene>
<accession>A0AAJ1ES18</accession>